<dbReference type="Pfam" id="PF07992">
    <property type="entry name" value="Pyr_redox_2"/>
    <property type="match status" value="1"/>
</dbReference>
<keyword evidence="3" id="KW-0274">FAD</keyword>
<evidence type="ECO:0000256" key="1">
    <source>
        <dbReference type="ARBA" id="ARBA00006442"/>
    </source>
</evidence>
<keyword evidence="4" id="KW-0560">Oxidoreductase</keyword>
<evidence type="ECO:0000313" key="8">
    <source>
        <dbReference type="Proteomes" id="UP001150925"/>
    </source>
</evidence>
<feature type="region of interest" description="Disordered" evidence="5">
    <location>
        <begin position="290"/>
        <end position="316"/>
    </location>
</feature>
<dbReference type="GO" id="GO:0004174">
    <property type="term" value="F:electron-transferring-flavoprotein dehydrogenase activity"/>
    <property type="evidence" value="ECO:0007669"/>
    <property type="project" value="TreeGrafter"/>
</dbReference>
<accession>A0A9W8ASB1</accession>
<dbReference type="Gene3D" id="3.50.50.100">
    <property type="match status" value="2"/>
</dbReference>
<comment type="caution">
    <text evidence="7">The sequence shown here is derived from an EMBL/GenBank/DDBJ whole genome shotgun (WGS) entry which is preliminary data.</text>
</comment>
<dbReference type="InterPro" id="IPR023753">
    <property type="entry name" value="FAD/NAD-binding_dom"/>
</dbReference>
<feature type="domain" description="FAD/NAD(P)-binding" evidence="6">
    <location>
        <begin position="6"/>
        <end position="185"/>
    </location>
</feature>
<keyword evidence="8" id="KW-1185">Reference proteome</keyword>
<dbReference type="OrthoDB" id="202203at2759"/>
<proteinExistence type="inferred from homology"/>
<dbReference type="SUPFAM" id="SSF51905">
    <property type="entry name" value="FAD/NAD(P)-binding domain"/>
    <property type="match status" value="2"/>
</dbReference>
<dbReference type="PANTHER" id="PTHR43735:SF3">
    <property type="entry name" value="FERROPTOSIS SUPPRESSOR PROTEIN 1"/>
    <property type="match status" value="1"/>
</dbReference>
<dbReference type="GO" id="GO:0050660">
    <property type="term" value="F:flavin adenine dinucleotide binding"/>
    <property type="evidence" value="ECO:0007669"/>
    <property type="project" value="TreeGrafter"/>
</dbReference>
<evidence type="ECO:0000259" key="6">
    <source>
        <dbReference type="Pfam" id="PF07992"/>
    </source>
</evidence>
<evidence type="ECO:0000256" key="4">
    <source>
        <dbReference type="ARBA" id="ARBA00023002"/>
    </source>
</evidence>
<keyword evidence="2" id="KW-0285">Flavoprotein</keyword>
<dbReference type="InterPro" id="IPR036188">
    <property type="entry name" value="FAD/NAD-bd_sf"/>
</dbReference>
<dbReference type="AlphaFoldDB" id="A0A9W8ASB1"/>
<organism evidence="7 8">
    <name type="scientific">Dispira parvispora</name>
    <dbReference type="NCBI Taxonomy" id="1520584"/>
    <lineage>
        <taxon>Eukaryota</taxon>
        <taxon>Fungi</taxon>
        <taxon>Fungi incertae sedis</taxon>
        <taxon>Zoopagomycota</taxon>
        <taxon>Kickxellomycotina</taxon>
        <taxon>Dimargaritomycetes</taxon>
        <taxon>Dimargaritales</taxon>
        <taxon>Dimargaritaceae</taxon>
        <taxon>Dispira</taxon>
    </lineage>
</organism>
<dbReference type="Proteomes" id="UP001150925">
    <property type="component" value="Unassembled WGS sequence"/>
</dbReference>
<evidence type="ECO:0000256" key="2">
    <source>
        <dbReference type="ARBA" id="ARBA00022630"/>
    </source>
</evidence>
<dbReference type="GO" id="GO:0005737">
    <property type="term" value="C:cytoplasm"/>
    <property type="evidence" value="ECO:0007669"/>
    <property type="project" value="TreeGrafter"/>
</dbReference>
<gene>
    <name evidence="7" type="ORF">IWQ62_004578</name>
</gene>
<evidence type="ECO:0000256" key="5">
    <source>
        <dbReference type="SAM" id="MobiDB-lite"/>
    </source>
</evidence>
<name>A0A9W8ASB1_9FUNG</name>
<reference evidence="7" key="1">
    <citation type="submission" date="2022-07" db="EMBL/GenBank/DDBJ databases">
        <title>Phylogenomic reconstructions and comparative analyses of Kickxellomycotina fungi.</title>
        <authorList>
            <person name="Reynolds N.K."/>
            <person name="Stajich J.E."/>
            <person name="Barry K."/>
            <person name="Grigoriev I.V."/>
            <person name="Crous P."/>
            <person name="Smith M.E."/>
        </authorList>
    </citation>
    <scope>NUCLEOTIDE SEQUENCE</scope>
    <source>
        <strain evidence="7">RSA 1196</strain>
    </source>
</reference>
<protein>
    <recommendedName>
        <fullName evidence="6">FAD/NAD(P)-binding domain-containing protein</fullName>
    </recommendedName>
</protein>
<sequence>MSDPVHVVIIGASVARVATAKQLVKSLGSQRMRVTIIDKVGQFYCLPMATRGVVNKDFAKKTWFPLDEWVQGSPPHELVHGTVSEVHTSHVVVKETGTTYPYNYLVVASGMSYCAPFQFQTTNPAEWLKASHAYIDQIAKATEILLVGDGSTGVELAAKLKTTHPNKHVILLHSKEWLLPEDAPLKFRRGVTDRPSVEIEADWLIPTIGETETQTSFMDELLASSALELIHPQTRALRVSPTLQLVHDNFSHIFAVRDVNDTLGIKMAYRAYTQGNIAGENLARLIKHHQANQGEHTDSKPPPQLKEYKPPSTGSRSLALGTNNAIALIPGGWTVSGWLVGVFKRSSVMLWQINSLLNKPMGR</sequence>
<evidence type="ECO:0000313" key="7">
    <source>
        <dbReference type="EMBL" id="KAJ1959520.1"/>
    </source>
</evidence>
<comment type="similarity">
    <text evidence="1">Belongs to the FAD-dependent oxidoreductase family.</text>
</comment>
<dbReference type="PANTHER" id="PTHR43735">
    <property type="entry name" value="APOPTOSIS-INDUCING FACTOR 1"/>
    <property type="match status" value="1"/>
</dbReference>
<evidence type="ECO:0000256" key="3">
    <source>
        <dbReference type="ARBA" id="ARBA00022827"/>
    </source>
</evidence>
<dbReference type="EMBL" id="JANBPY010001567">
    <property type="protein sequence ID" value="KAJ1959520.1"/>
    <property type="molecule type" value="Genomic_DNA"/>
</dbReference>